<dbReference type="AlphaFoldDB" id="A0A7W8N5T6"/>
<dbReference type="Pfam" id="PF08331">
    <property type="entry name" value="QueG_DUF1730"/>
    <property type="match status" value="1"/>
</dbReference>
<evidence type="ECO:0000256" key="1">
    <source>
        <dbReference type="ARBA" id="ARBA00022485"/>
    </source>
</evidence>
<evidence type="ECO:0000256" key="6">
    <source>
        <dbReference type="ARBA" id="ARBA00023002"/>
    </source>
</evidence>
<dbReference type="GO" id="GO:0046872">
    <property type="term" value="F:metal ion binding"/>
    <property type="evidence" value="ECO:0007669"/>
    <property type="project" value="UniProtKB-KW"/>
</dbReference>
<gene>
    <name evidence="11" type="ORF">HDF10_002324</name>
</gene>
<keyword evidence="1" id="KW-0004">4Fe-4S</keyword>
<dbReference type="GO" id="GO:0008616">
    <property type="term" value="P:tRNA queuosine(34) biosynthetic process"/>
    <property type="evidence" value="ECO:0007669"/>
    <property type="project" value="UniProtKB-KW"/>
</dbReference>
<dbReference type="InterPro" id="IPR017896">
    <property type="entry name" value="4Fe4S_Fe-S-bd"/>
</dbReference>
<dbReference type="InterPro" id="IPR013542">
    <property type="entry name" value="QueG_DUF1730"/>
</dbReference>
<dbReference type="InterPro" id="IPR017900">
    <property type="entry name" value="4Fe4S_Fe_S_CS"/>
</dbReference>
<proteinExistence type="predicted"/>
<evidence type="ECO:0000256" key="3">
    <source>
        <dbReference type="ARBA" id="ARBA00022694"/>
    </source>
</evidence>
<dbReference type="SUPFAM" id="SSF46548">
    <property type="entry name" value="alpha-helical ferredoxin"/>
    <property type="match status" value="1"/>
</dbReference>
<feature type="domain" description="4Fe-4S ferredoxin-type" evidence="10">
    <location>
        <begin position="215"/>
        <end position="244"/>
    </location>
</feature>
<reference evidence="11 12" key="1">
    <citation type="submission" date="2020-08" db="EMBL/GenBank/DDBJ databases">
        <title>Genomic Encyclopedia of Type Strains, Phase IV (KMG-V): Genome sequencing to study the core and pangenomes of soil and plant-associated prokaryotes.</title>
        <authorList>
            <person name="Whitman W."/>
        </authorList>
    </citation>
    <scope>NUCLEOTIDE SEQUENCE [LARGE SCALE GENOMIC DNA]</scope>
    <source>
        <strain evidence="11 12">M8US30</strain>
    </source>
</reference>
<evidence type="ECO:0000256" key="9">
    <source>
        <dbReference type="SAM" id="MobiDB-lite"/>
    </source>
</evidence>
<name>A0A7W8N5T6_9BACT</name>
<organism evidence="11 12">
    <name type="scientific">Tunturiibacter lichenicola</name>
    <dbReference type="NCBI Taxonomy" id="2051959"/>
    <lineage>
        <taxon>Bacteria</taxon>
        <taxon>Pseudomonadati</taxon>
        <taxon>Acidobacteriota</taxon>
        <taxon>Terriglobia</taxon>
        <taxon>Terriglobales</taxon>
        <taxon>Acidobacteriaceae</taxon>
        <taxon>Tunturiibacter</taxon>
    </lineage>
</organism>
<keyword evidence="5" id="KW-0671">Queuosine biosynthesis</keyword>
<evidence type="ECO:0000256" key="2">
    <source>
        <dbReference type="ARBA" id="ARBA00022490"/>
    </source>
</evidence>
<dbReference type="NCBIfam" id="TIGR00276">
    <property type="entry name" value="tRNA epoxyqueuosine(34) reductase QueG"/>
    <property type="match status" value="1"/>
</dbReference>
<evidence type="ECO:0000256" key="5">
    <source>
        <dbReference type="ARBA" id="ARBA00022785"/>
    </source>
</evidence>
<evidence type="ECO:0000256" key="8">
    <source>
        <dbReference type="ARBA" id="ARBA00023014"/>
    </source>
</evidence>
<evidence type="ECO:0000256" key="4">
    <source>
        <dbReference type="ARBA" id="ARBA00022723"/>
    </source>
</evidence>
<dbReference type="GO" id="GO:0052693">
    <property type="term" value="F:epoxyqueuosine reductase activity"/>
    <property type="evidence" value="ECO:0007669"/>
    <property type="project" value="UniProtKB-EC"/>
</dbReference>
<dbReference type="PROSITE" id="PS51379">
    <property type="entry name" value="4FE4S_FER_2"/>
    <property type="match status" value="1"/>
</dbReference>
<dbReference type="EC" id="1.17.99.6" evidence="11"/>
<comment type="caution">
    <text evidence="11">The sequence shown here is derived from an EMBL/GenBank/DDBJ whole genome shotgun (WGS) entry which is preliminary data.</text>
</comment>
<dbReference type="Proteomes" id="UP000569092">
    <property type="component" value="Unassembled WGS sequence"/>
</dbReference>
<keyword evidence="3" id="KW-0819">tRNA processing</keyword>
<dbReference type="PROSITE" id="PS00198">
    <property type="entry name" value="4FE4S_FER_1"/>
    <property type="match status" value="1"/>
</dbReference>
<keyword evidence="6 11" id="KW-0560">Oxidoreductase</keyword>
<feature type="compositionally biased region" description="Polar residues" evidence="9">
    <location>
        <begin position="387"/>
        <end position="411"/>
    </location>
</feature>
<dbReference type="PANTHER" id="PTHR30002">
    <property type="entry name" value="EPOXYQUEUOSINE REDUCTASE"/>
    <property type="match status" value="1"/>
</dbReference>
<dbReference type="Gene3D" id="3.30.70.20">
    <property type="match status" value="1"/>
</dbReference>
<dbReference type="GO" id="GO:0051539">
    <property type="term" value="F:4 iron, 4 sulfur cluster binding"/>
    <property type="evidence" value="ECO:0007669"/>
    <property type="project" value="UniProtKB-KW"/>
</dbReference>
<accession>A0A7W8N5T6</accession>
<dbReference type="Pfam" id="PF13484">
    <property type="entry name" value="Fer4_16"/>
    <property type="match status" value="1"/>
</dbReference>
<evidence type="ECO:0000313" key="12">
    <source>
        <dbReference type="Proteomes" id="UP000569092"/>
    </source>
</evidence>
<keyword evidence="7" id="KW-0408">Iron</keyword>
<protein>
    <submittedName>
        <fullName evidence="11">Epoxyqueuosine reductase</fullName>
        <ecNumber evidence="11">1.17.99.6</ecNumber>
    </submittedName>
</protein>
<dbReference type="InterPro" id="IPR004453">
    <property type="entry name" value="QueG"/>
</dbReference>
<sequence length="419" mass="45860">MEQTAQPAAAWTSDLKQWLRELATHSGFDTAGVAPVASASVPPNANSLDAHRFEAWIDAGRAGEMDYLKRRDEHGVLLRSDVQVAIPWARSVIVCALNYNAPAPLSIDSSPPNTGWIARYAWSGRTDPANPDELAPTDYHDELLSRLKKIESQLHERFACQTRCYVDTGPLVERSAAAKAGIGWVGKNTCILDQKLGSWLLIGVIVTSIPVSSAFELEASADRCGSCTRCLDACPTNALVAPREMDASLCIAYLTIEKKGVIAEELREPMGRQVFGCDICQDVCPWNRRSPTSQSDGMLARRQLINPSLTWLAEMDSAAFKRWFKGSPLERTRLKRLHRNVAIAMGNSGDTQFLPQLEQWSASEDSVLAESSQWAIARIHSLATSHDSLTTTSRPLQPASSLKPTPATTKNGHPLLASE</sequence>
<evidence type="ECO:0000256" key="7">
    <source>
        <dbReference type="ARBA" id="ARBA00023004"/>
    </source>
</evidence>
<feature type="region of interest" description="Disordered" evidence="9">
    <location>
        <begin position="387"/>
        <end position="419"/>
    </location>
</feature>
<keyword evidence="8" id="KW-0411">Iron-sulfur</keyword>
<dbReference type="EMBL" id="JACHDZ010000003">
    <property type="protein sequence ID" value="MBB5344345.1"/>
    <property type="molecule type" value="Genomic_DNA"/>
</dbReference>
<keyword evidence="2" id="KW-0963">Cytoplasm</keyword>
<evidence type="ECO:0000313" key="11">
    <source>
        <dbReference type="EMBL" id="MBB5344345.1"/>
    </source>
</evidence>
<keyword evidence="4" id="KW-0479">Metal-binding</keyword>
<evidence type="ECO:0000259" key="10">
    <source>
        <dbReference type="PROSITE" id="PS51379"/>
    </source>
</evidence>
<dbReference type="PANTHER" id="PTHR30002:SF4">
    <property type="entry name" value="EPOXYQUEUOSINE REDUCTASE"/>
    <property type="match status" value="1"/>
</dbReference>